<organism evidence="2 3">
    <name type="scientific">Paenibacillus shunpengii</name>
    <dbReference type="NCBI Taxonomy" id="2054424"/>
    <lineage>
        <taxon>Bacteria</taxon>
        <taxon>Bacillati</taxon>
        <taxon>Bacillota</taxon>
        <taxon>Bacilli</taxon>
        <taxon>Bacillales</taxon>
        <taxon>Paenibacillaceae</taxon>
        <taxon>Paenibacillus</taxon>
    </lineage>
</organism>
<keyword evidence="1" id="KW-0472">Membrane</keyword>
<feature type="transmembrane region" description="Helical" evidence="1">
    <location>
        <begin position="38"/>
        <end position="56"/>
    </location>
</feature>
<name>A0ABW5SNQ2_9BACL</name>
<keyword evidence="1" id="KW-1133">Transmembrane helix</keyword>
<sequence length="100" mass="11074">MLLEEEVLLLLSFCMLAVLVTVVVIVIVLMVRHKKAGYGFILAHLVLFSWGAMGWIQLLETRATASSSQNSLTIGWIGILWAISMICMTIGLLQLRPSTK</sequence>
<evidence type="ECO:0000313" key="3">
    <source>
        <dbReference type="Proteomes" id="UP001597540"/>
    </source>
</evidence>
<reference evidence="3" key="1">
    <citation type="journal article" date="2019" name="Int. J. Syst. Evol. Microbiol.">
        <title>The Global Catalogue of Microorganisms (GCM) 10K type strain sequencing project: providing services to taxonomists for standard genome sequencing and annotation.</title>
        <authorList>
            <consortium name="The Broad Institute Genomics Platform"/>
            <consortium name="The Broad Institute Genome Sequencing Center for Infectious Disease"/>
            <person name="Wu L."/>
            <person name="Ma J."/>
        </authorList>
    </citation>
    <scope>NUCLEOTIDE SEQUENCE [LARGE SCALE GENOMIC DNA]</scope>
    <source>
        <strain evidence="3">KCTC 33849</strain>
    </source>
</reference>
<dbReference type="RefSeq" id="WP_379262616.1">
    <property type="nucleotide sequence ID" value="NZ_JBHUMJ010000002.1"/>
</dbReference>
<evidence type="ECO:0000256" key="1">
    <source>
        <dbReference type="SAM" id="Phobius"/>
    </source>
</evidence>
<feature type="transmembrane region" description="Helical" evidence="1">
    <location>
        <begin position="6"/>
        <end position="31"/>
    </location>
</feature>
<keyword evidence="1" id="KW-0812">Transmembrane</keyword>
<evidence type="ECO:0000313" key="2">
    <source>
        <dbReference type="EMBL" id="MFD2701418.1"/>
    </source>
</evidence>
<dbReference type="EMBL" id="JBHUMJ010000002">
    <property type="protein sequence ID" value="MFD2701418.1"/>
    <property type="molecule type" value="Genomic_DNA"/>
</dbReference>
<comment type="caution">
    <text evidence="2">The sequence shown here is derived from an EMBL/GenBank/DDBJ whole genome shotgun (WGS) entry which is preliminary data.</text>
</comment>
<feature type="transmembrane region" description="Helical" evidence="1">
    <location>
        <begin position="76"/>
        <end position="95"/>
    </location>
</feature>
<keyword evidence="3" id="KW-1185">Reference proteome</keyword>
<gene>
    <name evidence="2" type="ORF">ACFSVM_13145</name>
</gene>
<dbReference type="Proteomes" id="UP001597540">
    <property type="component" value="Unassembled WGS sequence"/>
</dbReference>
<proteinExistence type="predicted"/>
<protein>
    <submittedName>
        <fullName evidence="2">Uncharacterized protein</fullName>
    </submittedName>
</protein>
<accession>A0ABW5SNQ2</accession>